<organism evidence="3 4">
    <name type="scientific">Paenibacillus psychroresistens</name>
    <dbReference type="NCBI Taxonomy" id="1778678"/>
    <lineage>
        <taxon>Bacteria</taxon>
        <taxon>Bacillati</taxon>
        <taxon>Bacillota</taxon>
        <taxon>Bacilli</taxon>
        <taxon>Bacillales</taxon>
        <taxon>Paenibacillaceae</taxon>
        <taxon>Paenibacillus</taxon>
    </lineage>
</organism>
<evidence type="ECO:0000256" key="1">
    <source>
        <dbReference type="ARBA" id="ARBA00005417"/>
    </source>
</evidence>
<evidence type="ECO:0000256" key="2">
    <source>
        <dbReference type="ARBA" id="ARBA00022448"/>
    </source>
</evidence>
<dbReference type="SUPFAM" id="SSF52540">
    <property type="entry name" value="P-loop containing nucleoside triphosphate hydrolases"/>
    <property type="match status" value="1"/>
</dbReference>
<dbReference type="PANTHER" id="PTHR43335:SF2">
    <property type="entry name" value="ABC TRANSPORTER, ATP-BINDING PROTEIN"/>
    <property type="match status" value="1"/>
</dbReference>
<keyword evidence="4" id="KW-1185">Reference proteome</keyword>
<sequence>MKQRIGIAQALLGDLKLIVVDEPTAGLDPEERIRFRNVLDQLAKDRIILLSTHIVSDIENSCEKLAIIKRGSMLFQGTRSELIAQTQGKVWTGTVSEDEARQLRASHNIVSTKHLERGQVLRIIAEAAPFSTAVSDQATLEDGYMLFTGGMEHA</sequence>
<comment type="similarity">
    <text evidence="1">Belongs to the ABC transporter superfamily.</text>
</comment>
<protein>
    <recommendedName>
        <fullName evidence="5">ATP-binding cassette domain-containing protein</fullName>
    </recommendedName>
</protein>
<proteinExistence type="inferred from homology"/>
<dbReference type="EMBL" id="CP034235">
    <property type="protein sequence ID" value="QGQ95549.1"/>
    <property type="molecule type" value="Genomic_DNA"/>
</dbReference>
<name>A0A6B8RHK0_9BACL</name>
<dbReference type="KEGG" id="ppsc:EHS13_11990"/>
<dbReference type="InterPro" id="IPR027417">
    <property type="entry name" value="P-loop_NTPase"/>
</dbReference>
<dbReference type="PANTHER" id="PTHR43335">
    <property type="entry name" value="ABC TRANSPORTER, ATP-BINDING PROTEIN"/>
    <property type="match status" value="1"/>
</dbReference>
<evidence type="ECO:0008006" key="5">
    <source>
        <dbReference type="Google" id="ProtNLM"/>
    </source>
</evidence>
<accession>A0A6B8RHK0</accession>
<keyword evidence="2" id="KW-0813">Transport</keyword>
<dbReference type="AlphaFoldDB" id="A0A6B8RHK0"/>
<dbReference type="RefSeq" id="WP_155700586.1">
    <property type="nucleotide sequence ID" value="NZ_CP034235.1"/>
</dbReference>
<reference evidence="4" key="1">
    <citation type="submission" date="2018-11" db="EMBL/GenBank/DDBJ databases">
        <title>Complete genome sequence of Paenibacillus sp. ML311-T8.</title>
        <authorList>
            <person name="Nam Y.-D."/>
            <person name="Kang J."/>
            <person name="Chung W.-H."/>
            <person name="Park Y.S."/>
        </authorList>
    </citation>
    <scope>NUCLEOTIDE SEQUENCE [LARGE SCALE GENOMIC DNA]</scope>
    <source>
        <strain evidence="4">ML311-T8</strain>
    </source>
</reference>
<dbReference type="Gene3D" id="3.40.50.300">
    <property type="entry name" value="P-loop containing nucleotide triphosphate hydrolases"/>
    <property type="match status" value="1"/>
</dbReference>
<evidence type="ECO:0000313" key="4">
    <source>
        <dbReference type="Proteomes" id="UP000426246"/>
    </source>
</evidence>
<dbReference type="OrthoDB" id="9804819at2"/>
<dbReference type="Proteomes" id="UP000426246">
    <property type="component" value="Chromosome"/>
</dbReference>
<gene>
    <name evidence="3" type="ORF">EHS13_11990</name>
</gene>
<evidence type="ECO:0000313" key="3">
    <source>
        <dbReference type="EMBL" id="QGQ95549.1"/>
    </source>
</evidence>